<dbReference type="Pfam" id="PF00361">
    <property type="entry name" value="Proton_antipo_M"/>
    <property type="match status" value="1"/>
</dbReference>
<evidence type="ECO:0000256" key="1">
    <source>
        <dbReference type="ARBA" id="ARBA00004127"/>
    </source>
</evidence>
<feature type="transmembrane region" description="Helical" evidence="6">
    <location>
        <begin position="290"/>
        <end position="311"/>
    </location>
</feature>
<dbReference type="GO" id="GO:0042773">
    <property type="term" value="P:ATP synthesis coupled electron transport"/>
    <property type="evidence" value="ECO:0007669"/>
    <property type="project" value="InterPro"/>
</dbReference>
<dbReference type="PRINTS" id="PR01434">
    <property type="entry name" value="NADHDHGNASE5"/>
</dbReference>
<evidence type="ECO:0000313" key="10">
    <source>
        <dbReference type="Proteomes" id="UP000318093"/>
    </source>
</evidence>
<dbReference type="GO" id="GO:0008137">
    <property type="term" value="F:NADH dehydrogenase (ubiquinone) activity"/>
    <property type="evidence" value="ECO:0007669"/>
    <property type="project" value="InterPro"/>
</dbReference>
<feature type="transmembrane region" description="Helical" evidence="6">
    <location>
        <begin position="467"/>
        <end position="486"/>
    </location>
</feature>
<dbReference type="PANTHER" id="PTHR42829">
    <property type="entry name" value="NADH-UBIQUINONE OXIDOREDUCTASE CHAIN 5"/>
    <property type="match status" value="1"/>
</dbReference>
<dbReference type="GO" id="GO:0003954">
    <property type="term" value="F:NADH dehydrogenase activity"/>
    <property type="evidence" value="ECO:0007669"/>
    <property type="project" value="TreeGrafter"/>
</dbReference>
<dbReference type="PANTHER" id="PTHR42829:SF2">
    <property type="entry name" value="NADH-UBIQUINONE OXIDOREDUCTASE CHAIN 5"/>
    <property type="match status" value="1"/>
</dbReference>
<organism evidence="9 10">
    <name type="scientific">Candidatus Segetimicrobium genomatis</name>
    <dbReference type="NCBI Taxonomy" id="2569760"/>
    <lineage>
        <taxon>Bacteria</taxon>
        <taxon>Bacillati</taxon>
        <taxon>Candidatus Sysuimicrobiota</taxon>
        <taxon>Candidatus Sysuimicrobiia</taxon>
        <taxon>Candidatus Sysuimicrobiales</taxon>
        <taxon>Candidatus Segetimicrobiaceae</taxon>
        <taxon>Candidatus Segetimicrobium</taxon>
    </lineage>
</organism>
<feature type="transmembrane region" description="Helical" evidence="6">
    <location>
        <begin position="421"/>
        <end position="447"/>
    </location>
</feature>
<proteinExistence type="predicted"/>
<dbReference type="GO" id="GO:0015990">
    <property type="term" value="P:electron transport coupled proton transport"/>
    <property type="evidence" value="ECO:0007669"/>
    <property type="project" value="TreeGrafter"/>
</dbReference>
<dbReference type="Gene3D" id="1.20.5.2700">
    <property type="match status" value="1"/>
</dbReference>
<evidence type="ECO:0000259" key="7">
    <source>
        <dbReference type="Pfam" id="PF00361"/>
    </source>
</evidence>
<dbReference type="InterPro" id="IPR001516">
    <property type="entry name" value="Proton_antipo_N"/>
</dbReference>
<evidence type="ECO:0000256" key="3">
    <source>
        <dbReference type="ARBA" id="ARBA00022989"/>
    </source>
</evidence>
<evidence type="ECO:0000256" key="6">
    <source>
        <dbReference type="SAM" id="Phobius"/>
    </source>
</evidence>
<dbReference type="InterPro" id="IPR003945">
    <property type="entry name" value="NU5C-like"/>
</dbReference>
<dbReference type="Pfam" id="PF00662">
    <property type="entry name" value="Proton_antipo_N"/>
    <property type="match status" value="1"/>
</dbReference>
<keyword evidence="2 5" id="KW-0812">Transmembrane</keyword>
<feature type="transmembrane region" description="Helical" evidence="6">
    <location>
        <begin position="612"/>
        <end position="631"/>
    </location>
</feature>
<feature type="domain" description="NADH:quinone oxidoreductase/Mrp antiporter transmembrane" evidence="7">
    <location>
        <begin position="144"/>
        <end position="433"/>
    </location>
</feature>
<evidence type="ECO:0000256" key="5">
    <source>
        <dbReference type="RuleBase" id="RU000320"/>
    </source>
</evidence>
<evidence type="ECO:0000256" key="4">
    <source>
        <dbReference type="ARBA" id="ARBA00023136"/>
    </source>
</evidence>
<evidence type="ECO:0000259" key="8">
    <source>
        <dbReference type="Pfam" id="PF00662"/>
    </source>
</evidence>
<feature type="transmembrane region" description="Helical" evidence="6">
    <location>
        <begin position="95"/>
        <end position="115"/>
    </location>
</feature>
<feature type="transmembrane region" description="Helical" evidence="6">
    <location>
        <begin position="219"/>
        <end position="239"/>
    </location>
</feature>
<feature type="domain" description="NADH-Ubiquinone oxidoreductase (complex I) chain 5 N-terminal" evidence="8">
    <location>
        <begin position="78"/>
        <end position="128"/>
    </location>
</feature>
<feature type="transmembrane region" description="Helical" evidence="6">
    <location>
        <begin position="388"/>
        <end position="409"/>
    </location>
</feature>
<dbReference type="AlphaFoldDB" id="A0A537J727"/>
<dbReference type="NCBIfam" id="NF005141">
    <property type="entry name" value="PRK06590.1"/>
    <property type="match status" value="1"/>
</dbReference>
<feature type="transmembrane region" description="Helical" evidence="6">
    <location>
        <begin position="190"/>
        <end position="210"/>
    </location>
</feature>
<dbReference type="EMBL" id="VBAN01000337">
    <property type="protein sequence ID" value="TMI79317.1"/>
    <property type="molecule type" value="Genomic_DNA"/>
</dbReference>
<dbReference type="NCBIfam" id="TIGR01974">
    <property type="entry name" value="NDH_I_L"/>
    <property type="match status" value="1"/>
</dbReference>
<keyword evidence="4 6" id="KW-0472">Membrane</keyword>
<dbReference type="InterPro" id="IPR018393">
    <property type="entry name" value="NADHpl_OxRdtase_5_subgr"/>
</dbReference>
<evidence type="ECO:0000313" key="9">
    <source>
        <dbReference type="EMBL" id="TMI79317.1"/>
    </source>
</evidence>
<sequence>MLIPVLAVLVPTLPLAGWALNGLWGGRFTRRTVAIVACGAVAAAFAAAALLLWQIRLAPPPGRAPAGGPSWIVDLYSWIGAGSIQVPLRLLVDPLSVAMALVVGGVGLLIHVYSVGYMDGDPGCARYFAYLNLFMASMFWLVLAGNLAAMFIGWEGVGLCSYLLIAFWFTRPAAAAAGVKAFLVTRLGDVGFLLGIFVAFGVFGTTDFGVMTRDAGARLALGGGAATALALLLFAGAAGKSAQLPLYVWLPDAMEGPTPVSALIHAATMVTAGVYMIVRLHAVFLRAPAAMDLIAAVGAVTAIFAAAAALVEPDLKRVLAYSTISQLGYMFLAVGVGAFSAGIFHLTSHAFFKALLFLAAGAVMHALGGETDMRRMGGLARRLPRTTAAFAIGALALAGIPPLSGFFSKDLILSEAFRAQAWLWAVGVAAAGLTAVYILRAFALTFLGADLRGAEGTAHDPPPSMAAPMWILAGLTVAGGGLGWSFTHPGILERFLLTGLRAGAGPPARAGGAGEGTLVAASVLVAVAGIVVGWLVYVRRSLRGGVPALAGLLSHRFYIEEAYAVGVIGPVRALARVAAVADRTVTDAAVMGLARALGRSGQALRGLETGYLRHYAAFVLVGVLLILAYWVSR</sequence>
<accession>A0A537J727</accession>
<feature type="transmembrane region" description="Helical" evidence="6">
    <location>
        <begin position="351"/>
        <end position="368"/>
    </location>
</feature>
<evidence type="ECO:0000256" key="2">
    <source>
        <dbReference type="ARBA" id="ARBA00022692"/>
    </source>
</evidence>
<feature type="transmembrane region" description="Helical" evidence="6">
    <location>
        <begin position="518"/>
        <end position="537"/>
    </location>
</feature>
<gene>
    <name evidence="9" type="primary">nuoL</name>
    <name evidence="9" type="ORF">E6H03_10495</name>
</gene>
<dbReference type="PRINTS" id="PR01435">
    <property type="entry name" value="NPOXDRDTASE5"/>
</dbReference>
<keyword evidence="3 6" id="KW-1133">Transmembrane helix</keyword>
<feature type="transmembrane region" description="Helical" evidence="6">
    <location>
        <begin position="259"/>
        <end position="278"/>
    </location>
</feature>
<reference evidence="9 10" key="1">
    <citation type="journal article" date="2019" name="Nat. Microbiol.">
        <title>Mediterranean grassland soil C-N compound turnover is dependent on rainfall and depth, and is mediated by genomically divergent microorganisms.</title>
        <authorList>
            <person name="Diamond S."/>
            <person name="Andeer P.F."/>
            <person name="Li Z."/>
            <person name="Crits-Christoph A."/>
            <person name="Burstein D."/>
            <person name="Anantharaman K."/>
            <person name="Lane K.R."/>
            <person name="Thomas B.C."/>
            <person name="Pan C."/>
            <person name="Northen T.R."/>
            <person name="Banfield J.F."/>
        </authorList>
    </citation>
    <scope>NUCLEOTIDE SEQUENCE [LARGE SCALE GENOMIC DNA]</scope>
    <source>
        <strain evidence="9">NP_6</strain>
    </source>
</reference>
<dbReference type="Proteomes" id="UP000318093">
    <property type="component" value="Unassembled WGS sequence"/>
</dbReference>
<comment type="subcellular location">
    <subcellularLocation>
        <location evidence="1">Endomembrane system</location>
        <topology evidence="1">Multi-pass membrane protein</topology>
    </subcellularLocation>
    <subcellularLocation>
        <location evidence="5">Membrane</location>
        <topology evidence="5">Multi-pass membrane protein</topology>
    </subcellularLocation>
</comment>
<feature type="transmembrane region" description="Helical" evidence="6">
    <location>
        <begin position="33"/>
        <end position="53"/>
    </location>
</feature>
<comment type="caution">
    <text evidence="9">The sequence shown here is derived from an EMBL/GenBank/DDBJ whole genome shotgun (WGS) entry which is preliminary data.</text>
</comment>
<feature type="transmembrane region" description="Helical" evidence="6">
    <location>
        <begin position="323"/>
        <end position="344"/>
    </location>
</feature>
<protein>
    <submittedName>
        <fullName evidence="9">NADH-quinone oxidoreductase subunit L</fullName>
    </submittedName>
</protein>
<dbReference type="GO" id="GO:0012505">
    <property type="term" value="C:endomembrane system"/>
    <property type="evidence" value="ECO:0007669"/>
    <property type="project" value="UniProtKB-SubCell"/>
</dbReference>
<name>A0A537J727_9BACT</name>
<dbReference type="InterPro" id="IPR001750">
    <property type="entry name" value="ND/Mrp_TM"/>
</dbReference>
<dbReference type="GO" id="GO:0016020">
    <property type="term" value="C:membrane"/>
    <property type="evidence" value="ECO:0007669"/>
    <property type="project" value="UniProtKB-SubCell"/>
</dbReference>
<feature type="transmembrane region" description="Helical" evidence="6">
    <location>
        <begin position="127"/>
        <end position="144"/>
    </location>
</feature>